<dbReference type="Gene3D" id="3.30.60.20">
    <property type="match status" value="1"/>
</dbReference>
<dbReference type="PANTHER" id="PTHR21519:SF1">
    <property type="entry name" value="PDZ DOMAIN-CONTAINING PROTEIN 8"/>
    <property type="match status" value="1"/>
</dbReference>
<dbReference type="InterPro" id="IPR002219">
    <property type="entry name" value="PKC_DAG/PE"/>
</dbReference>
<feature type="domain" description="Phorbol-ester/DAG-type" evidence="4">
    <location>
        <begin position="66"/>
        <end position="117"/>
    </location>
</feature>
<evidence type="ECO:0000256" key="1">
    <source>
        <dbReference type="ARBA" id="ARBA00022723"/>
    </source>
</evidence>
<proteinExistence type="predicted"/>
<dbReference type="GeneID" id="102809226"/>
<evidence type="ECO:0000256" key="2">
    <source>
        <dbReference type="ARBA" id="ARBA00022833"/>
    </source>
</evidence>
<dbReference type="PROSITE" id="PS50081">
    <property type="entry name" value="ZF_DAG_PE_2"/>
    <property type="match status" value="1"/>
</dbReference>
<dbReference type="PANTHER" id="PTHR21519">
    <property type="entry name" value="PDZ DOMAIN-CONTAINING PROTEIN 8"/>
    <property type="match status" value="1"/>
</dbReference>
<feature type="chain" id="PRO_5046804074" evidence="3">
    <location>
        <begin position="25"/>
        <end position="131"/>
    </location>
</feature>
<keyword evidence="3" id="KW-0732">Signal</keyword>
<sequence length="131" mass="14927">MAHSHAHFCGSFTCPVCMIGFTSALDMEQHWVQEHSFGEELNVRRVEELDSNDGISVPQDIIDSQCHTFRIKSYRHPRNCDLCKQIIWSDAVQCRVCKYACHKKCESKNNQIVGADCITGITPCTYLCGLW</sequence>
<accession>A0ABM0MJF1</accession>
<dbReference type="PROSITE" id="PS00028">
    <property type="entry name" value="ZINC_FINGER_C2H2_1"/>
    <property type="match status" value="1"/>
</dbReference>
<evidence type="ECO:0000259" key="4">
    <source>
        <dbReference type="PROSITE" id="PS50081"/>
    </source>
</evidence>
<keyword evidence="5" id="KW-1185">Reference proteome</keyword>
<evidence type="ECO:0000313" key="6">
    <source>
        <dbReference type="RefSeq" id="XP_006820142.1"/>
    </source>
</evidence>
<reference evidence="6" key="1">
    <citation type="submission" date="2025-08" db="UniProtKB">
        <authorList>
            <consortium name="RefSeq"/>
        </authorList>
    </citation>
    <scope>IDENTIFICATION</scope>
    <source>
        <tissue evidence="6">Testes</tissue>
    </source>
</reference>
<dbReference type="SMART" id="SM00109">
    <property type="entry name" value="C1"/>
    <property type="match status" value="1"/>
</dbReference>
<keyword evidence="2" id="KW-0862">Zinc</keyword>
<gene>
    <name evidence="6" type="primary">LOC102809226</name>
</gene>
<dbReference type="RefSeq" id="XP_006820142.1">
    <property type="nucleotide sequence ID" value="XM_006820079.1"/>
</dbReference>
<dbReference type="CDD" id="cd20826">
    <property type="entry name" value="C1_TNS2-like"/>
    <property type="match status" value="1"/>
</dbReference>
<evidence type="ECO:0000313" key="5">
    <source>
        <dbReference type="Proteomes" id="UP000694865"/>
    </source>
</evidence>
<feature type="signal peptide" evidence="3">
    <location>
        <begin position="1"/>
        <end position="24"/>
    </location>
</feature>
<keyword evidence="1" id="KW-0479">Metal-binding</keyword>
<evidence type="ECO:0000256" key="3">
    <source>
        <dbReference type="SAM" id="SignalP"/>
    </source>
</evidence>
<dbReference type="InterPro" id="IPR013087">
    <property type="entry name" value="Znf_C2H2_type"/>
</dbReference>
<dbReference type="SUPFAM" id="SSF57889">
    <property type="entry name" value="Cysteine-rich domain"/>
    <property type="match status" value="1"/>
</dbReference>
<dbReference type="Proteomes" id="UP000694865">
    <property type="component" value="Unplaced"/>
</dbReference>
<protein>
    <submittedName>
        <fullName evidence="6">Protein BZZ1-like</fullName>
    </submittedName>
</protein>
<name>A0ABM0MJF1_SACKO</name>
<organism evidence="5 6">
    <name type="scientific">Saccoglossus kowalevskii</name>
    <name type="common">Acorn worm</name>
    <dbReference type="NCBI Taxonomy" id="10224"/>
    <lineage>
        <taxon>Eukaryota</taxon>
        <taxon>Metazoa</taxon>
        <taxon>Hemichordata</taxon>
        <taxon>Enteropneusta</taxon>
        <taxon>Harrimaniidae</taxon>
        <taxon>Saccoglossus</taxon>
    </lineage>
</organism>
<dbReference type="InterPro" id="IPR046349">
    <property type="entry name" value="C1-like_sf"/>
</dbReference>
<dbReference type="Pfam" id="PF00130">
    <property type="entry name" value="C1_1"/>
    <property type="match status" value="1"/>
</dbReference>
<dbReference type="InterPro" id="IPR039275">
    <property type="entry name" value="PDZD8"/>
</dbReference>